<feature type="compositionally biased region" description="Polar residues" evidence="1">
    <location>
        <begin position="68"/>
        <end position="87"/>
    </location>
</feature>
<name>A0A0D0AJW4_9AGAM</name>
<dbReference type="Proteomes" id="UP000054485">
    <property type="component" value="Unassembled WGS sequence"/>
</dbReference>
<accession>A0A0D0AJW4</accession>
<dbReference type="InParanoid" id="A0A0D0AJW4"/>
<reference evidence="3" key="2">
    <citation type="submission" date="2015-01" db="EMBL/GenBank/DDBJ databases">
        <title>Evolutionary Origins and Diversification of the Mycorrhizal Mutualists.</title>
        <authorList>
            <consortium name="DOE Joint Genome Institute"/>
            <consortium name="Mycorrhizal Genomics Consortium"/>
            <person name="Kohler A."/>
            <person name="Kuo A."/>
            <person name="Nagy L.G."/>
            <person name="Floudas D."/>
            <person name="Copeland A."/>
            <person name="Barry K.W."/>
            <person name="Cichocki N."/>
            <person name="Veneault-Fourrey C."/>
            <person name="LaButti K."/>
            <person name="Lindquist E.A."/>
            <person name="Lipzen A."/>
            <person name="Lundell T."/>
            <person name="Morin E."/>
            <person name="Murat C."/>
            <person name="Riley R."/>
            <person name="Ohm R."/>
            <person name="Sun H."/>
            <person name="Tunlid A."/>
            <person name="Henrissat B."/>
            <person name="Grigoriev I.V."/>
            <person name="Hibbett D.S."/>
            <person name="Martin F."/>
        </authorList>
    </citation>
    <scope>NUCLEOTIDE SEQUENCE [LARGE SCALE GENOMIC DNA]</scope>
    <source>
        <strain evidence="3">UH-Slu-Lm8-n1</strain>
    </source>
</reference>
<protein>
    <submittedName>
        <fullName evidence="2">Uncharacterized protein</fullName>
    </submittedName>
</protein>
<dbReference type="AlphaFoldDB" id="A0A0D0AJW4"/>
<proteinExistence type="predicted"/>
<organism evidence="2 3">
    <name type="scientific">Suillus luteus UH-Slu-Lm8-n1</name>
    <dbReference type="NCBI Taxonomy" id="930992"/>
    <lineage>
        <taxon>Eukaryota</taxon>
        <taxon>Fungi</taxon>
        <taxon>Dikarya</taxon>
        <taxon>Basidiomycota</taxon>
        <taxon>Agaricomycotina</taxon>
        <taxon>Agaricomycetes</taxon>
        <taxon>Agaricomycetidae</taxon>
        <taxon>Boletales</taxon>
        <taxon>Suillineae</taxon>
        <taxon>Suillaceae</taxon>
        <taxon>Suillus</taxon>
    </lineage>
</organism>
<keyword evidence="3" id="KW-1185">Reference proteome</keyword>
<evidence type="ECO:0000313" key="2">
    <source>
        <dbReference type="EMBL" id="KIK32248.1"/>
    </source>
</evidence>
<sequence>MRPKPILLRLRQKAVQARMDPLQIQHISHNPKSSESEDEPDELDVFGGRTQLVTKSTKQVSWPPHHSIQLSTSTASQNNPPDQRNNYQLHLMNIPEVQDYALEEGAVGPSELALLREISGPLYSRSPCAPSYYSSQHGQQGDLMLQDRWSSFLNDASLPQGYLSHLGPQAR</sequence>
<dbReference type="EMBL" id="KN836321">
    <property type="protein sequence ID" value="KIK32248.1"/>
    <property type="molecule type" value="Genomic_DNA"/>
</dbReference>
<dbReference type="OrthoDB" id="10540940at2759"/>
<feature type="region of interest" description="Disordered" evidence="1">
    <location>
        <begin position="18"/>
        <end position="87"/>
    </location>
</feature>
<gene>
    <name evidence="2" type="ORF">CY34DRAFT_19179</name>
</gene>
<evidence type="ECO:0000313" key="3">
    <source>
        <dbReference type="Proteomes" id="UP000054485"/>
    </source>
</evidence>
<evidence type="ECO:0000256" key="1">
    <source>
        <dbReference type="SAM" id="MobiDB-lite"/>
    </source>
</evidence>
<dbReference type="HOGENOM" id="CLU_1563906_0_0_1"/>
<reference evidence="2 3" key="1">
    <citation type="submission" date="2014-04" db="EMBL/GenBank/DDBJ databases">
        <authorList>
            <consortium name="DOE Joint Genome Institute"/>
            <person name="Kuo A."/>
            <person name="Ruytinx J."/>
            <person name="Rineau F."/>
            <person name="Colpaert J."/>
            <person name="Kohler A."/>
            <person name="Nagy L.G."/>
            <person name="Floudas D."/>
            <person name="Copeland A."/>
            <person name="Barry K.W."/>
            <person name="Cichocki N."/>
            <person name="Veneault-Fourrey C."/>
            <person name="LaButti K."/>
            <person name="Lindquist E.A."/>
            <person name="Lipzen A."/>
            <person name="Lundell T."/>
            <person name="Morin E."/>
            <person name="Murat C."/>
            <person name="Sun H."/>
            <person name="Tunlid A."/>
            <person name="Henrissat B."/>
            <person name="Grigoriev I.V."/>
            <person name="Hibbett D.S."/>
            <person name="Martin F."/>
            <person name="Nordberg H.P."/>
            <person name="Cantor M.N."/>
            <person name="Hua S.X."/>
        </authorList>
    </citation>
    <scope>NUCLEOTIDE SEQUENCE [LARGE SCALE GENOMIC DNA]</scope>
    <source>
        <strain evidence="2 3">UH-Slu-Lm8-n1</strain>
    </source>
</reference>
<feature type="compositionally biased region" description="Polar residues" evidence="1">
    <location>
        <begin position="51"/>
        <end position="60"/>
    </location>
</feature>